<evidence type="ECO:0000256" key="2">
    <source>
        <dbReference type="ARBA" id="ARBA00001936"/>
    </source>
</evidence>
<dbReference type="RefSeq" id="WP_146400591.1">
    <property type="nucleotide sequence ID" value="NZ_SJPQ01000002.1"/>
</dbReference>
<dbReference type="InterPro" id="IPR011060">
    <property type="entry name" value="RibuloseP-bd_barrel"/>
</dbReference>
<keyword evidence="9 10" id="KW-0413">Isomerase</keyword>
<dbReference type="HAMAP" id="MF_02227">
    <property type="entry name" value="RPE"/>
    <property type="match status" value="1"/>
</dbReference>
<dbReference type="PANTHER" id="PTHR11749">
    <property type="entry name" value="RIBULOSE-5-PHOSPHATE-3-EPIMERASE"/>
    <property type="match status" value="1"/>
</dbReference>
<comment type="pathway">
    <text evidence="10">Carbohydrate degradation.</text>
</comment>
<evidence type="ECO:0000256" key="1">
    <source>
        <dbReference type="ARBA" id="ARBA00001782"/>
    </source>
</evidence>
<comment type="function">
    <text evidence="10">Catalyzes the reversible epimerization of D-ribulose 5-phosphate to D-xylulose 5-phosphate.</text>
</comment>
<comment type="caution">
    <text evidence="10">Lacks conserved residue(s) required for the propagation of feature annotation.</text>
</comment>
<feature type="binding site" evidence="14">
    <location>
        <begin position="206"/>
        <end position="207"/>
    </location>
    <ligand>
        <name>substrate</name>
    </ligand>
</feature>
<evidence type="ECO:0000256" key="6">
    <source>
        <dbReference type="ARBA" id="ARBA00009541"/>
    </source>
</evidence>
<dbReference type="GO" id="GO:0004750">
    <property type="term" value="F:D-ribulose-phosphate 3-epimerase activity"/>
    <property type="evidence" value="ECO:0007669"/>
    <property type="project" value="UniProtKB-UniRule"/>
</dbReference>
<dbReference type="InterPro" id="IPR026019">
    <property type="entry name" value="Ribul_P_3_epim"/>
</dbReference>
<evidence type="ECO:0000256" key="13">
    <source>
        <dbReference type="PIRSR" id="PIRSR001461-2"/>
    </source>
</evidence>
<dbReference type="GO" id="GO:0006098">
    <property type="term" value="P:pentose-phosphate shunt"/>
    <property type="evidence" value="ECO:0007669"/>
    <property type="project" value="UniProtKB-UniRule"/>
</dbReference>
<evidence type="ECO:0000256" key="8">
    <source>
        <dbReference type="ARBA" id="ARBA00022723"/>
    </source>
</evidence>
<feature type="active site" description="Proton acceptor" evidence="10 12">
    <location>
        <position position="47"/>
    </location>
</feature>
<name>A0A5C5ZQD2_9BACT</name>
<feature type="binding site" evidence="10 13">
    <location>
        <position position="45"/>
    </location>
    <ligand>
        <name>a divalent metal cation</name>
        <dbReference type="ChEBI" id="CHEBI:60240"/>
    </ligand>
</feature>
<gene>
    <name evidence="10 15" type="primary">rpe</name>
    <name evidence="15" type="ORF">Mal64_25220</name>
</gene>
<evidence type="ECO:0000256" key="11">
    <source>
        <dbReference type="PIRNR" id="PIRNR001461"/>
    </source>
</evidence>
<proteinExistence type="inferred from homology"/>
<dbReference type="Pfam" id="PF00834">
    <property type="entry name" value="Ribul_P_3_epim"/>
    <property type="match status" value="1"/>
</dbReference>
<feature type="binding site" evidence="10 14">
    <location>
        <begin position="154"/>
        <end position="157"/>
    </location>
    <ligand>
        <name>substrate</name>
    </ligand>
</feature>
<keyword evidence="13" id="KW-0464">Manganese</keyword>
<protein>
    <recommendedName>
        <fullName evidence="7 10">Ribulose-phosphate 3-epimerase</fullName>
        <ecNumber evidence="7 10">5.1.3.1</ecNumber>
    </recommendedName>
</protein>
<keyword evidence="16" id="KW-1185">Reference proteome</keyword>
<feature type="binding site" evidence="10 14">
    <location>
        <position position="78"/>
    </location>
    <ligand>
        <name>substrate</name>
    </ligand>
</feature>
<comment type="cofactor">
    <cofactor evidence="4">
        <name>Zn(2+)</name>
        <dbReference type="ChEBI" id="CHEBI:29105"/>
    </cofactor>
</comment>
<evidence type="ECO:0000256" key="4">
    <source>
        <dbReference type="ARBA" id="ARBA00001947"/>
    </source>
</evidence>
<comment type="cofactor">
    <cofactor evidence="2">
        <name>Mn(2+)</name>
        <dbReference type="ChEBI" id="CHEBI:29035"/>
    </cofactor>
</comment>
<evidence type="ECO:0000256" key="3">
    <source>
        <dbReference type="ARBA" id="ARBA00001941"/>
    </source>
</evidence>
<evidence type="ECO:0000313" key="15">
    <source>
        <dbReference type="EMBL" id="TWT89031.1"/>
    </source>
</evidence>
<feature type="binding site" evidence="14">
    <location>
        <position position="186"/>
    </location>
    <ligand>
        <name>substrate</name>
    </ligand>
</feature>
<accession>A0A5C5ZQD2</accession>
<reference evidence="15 16" key="1">
    <citation type="submission" date="2019-02" db="EMBL/GenBank/DDBJ databases">
        <title>Deep-cultivation of Planctomycetes and their phenomic and genomic characterization uncovers novel biology.</title>
        <authorList>
            <person name="Wiegand S."/>
            <person name="Jogler M."/>
            <person name="Boedeker C."/>
            <person name="Pinto D."/>
            <person name="Vollmers J."/>
            <person name="Rivas-Marin E."/>
            <person name="Kohn T."/>
            <person name="Peeters S.H."/>
            <person name="Heuer A."/>
            <person name="Rast P."/>
            <person name="Oberbeckmann S."/>
            <person name="Bunk B."/>
            <person name="Jeske O."/>
            <person name="Meyerdierks A."/>
            <person name="Storesund J.E."/>
            <person name="Kallscheuer N."/>
            <person name="Luecker S."/>
            <person name="Lage O.M."/>
            <person name="Pohl T."/>
            <person name="Merkel B.J."/>
            <person name="Hornburger P."/>
            <person name="Mueller R.-W."/>
            <person name="Bruemmer F."/>
            <person name="Labrenz M."/>
            <person name="Spormann A.M."/>
            <person name="Op Den Camp H."/>
            <person name="Overmann J."/>
            <person name="Amann R."/>
            <person name="Jetten M.S.M."/>
            <person name="Mascher T."/>
            <person name="Medema M.H."/>
            <person name="Devos D.P."/>
            <person name="Kaster A.-K."/>
            <person name="Ovreas L."/>
            <person name="Rohde M."/>
            <person name="Galperin M.Y."/>
            <person name="Jogler C."/>
        </authorList>
    </citation>
    <scope>NUCLEOTIDE SEQUENCE [LARGE SCALE GENOMIC DNA]</scope>
    <source>
        <strain evidence="15 16">Mal64</strain>
    </source>
</reference>
<dbReference type="EMBL" id="SJPQ01000002">
    <property type="protein sequence ID" value="TWT89031.1"/>
    <property type="molecule type" value="Genomic_DNA"/>
</dbReference>
<dbReference type="SUPFAM" id="SSF51366">
    <property type="entry name" value="Ribulose-phoshate binding barrel"/>
    <property type="match status" value="1"/>
</dbReference>
<feature type="binding site" evidence="10">
    <location>
        <begin position="184"/>
        <end position="186"/>
    </location>
    <ligand>
        <name>substrate</name>
    </ligand>
</feature>
<evidence type="ECO:0000256" key="10">
    <source>
        <dbReference type="HAMAP-Rule" id="MF_02227"/>
    </source>
</evidence>
<feature type="active site" description="Proton donor" evidence="10 12">
    <location>
        <position position="184"/>
    </location>
</feature>
<evidence type="ECO:0000256" key="14">
    <source>
        <dbReference type="PIRSR" id="PIRSR001461-3"/>
    </source>
</evidence>
<evidence type="ECO:0000256" key="7">
    <source>
        <dbReference type="ARBA" id="ARBA00013188"/>
    </source>
</evidence>
<evidence type="ECO:0000256" key="12">
    <source>
        <dbReference type="PIRSR" id="PIRSR001461-1"/>
    </source>
</evidence>
<comment type="similarity">
    <text evidence="6 10 11">Belongs to the ribulose-phosphate 3-epimerase family.</text>
</comment>
<dbReference type="GO" id="GO:0005737">
    <property type="term" value="C:cytoplasm"/>
    <property type="evidence" value="ECO:0007669"/>
    <property type="project" value="UniProtKB-ARBA"/>
</dbReference>
<dbReference type="CDD" id="cd00429">
    <property type="entry name" value="RPE"/>
    <property type="match status" value="1"/>
</dbReference>
<feature type="binding site" evidence="10 13">
    <location>
        <position position="78"/>
    </location>
    <ligand>
        <name>a divalent metal cation</name>
        <dbReference type="ChEBI" id="CHEBI:60240"/>
    </ligand>
</feature>
<dbReference type="PIRSF" id="PIRSF001461">
    <property type="entry name" value="RPE"/>
    <property type="match status" value="1"/>
</dbReference>
<dbReference type="Gene3D" id="3.20.20.70">
    <property type="entry name" value="Aldolase class I"/>
    <property type="match status" value="1"/>
</dbReference>
<dbReference type="OrthoDB" id="1645589at2"/>
<dbReference type="Proteomes" id="UP000315440">
    <property type="component" value="Unassembled WGS sequence"/>
</dbReference>
<feature type="binding site" evidence="10 13">
    <location>
        <position position="47"/>
    </location>
    <ligand>
        <name>a divalent metal cation</name>
        <dbReference type="ChEBI" id="CHEBI:60240"/>
    </ligand>
</feature>
<dbReference type="GO" id="GO:0019323">
    <property type="term" value="P:pentose catabolic process"/>
    <property type="evidence" value="ECO:0007669"/>
    <property type="project" value="UniProtKB-UniRule"/>
</dbReference>
<dbReference type="InterPro" id="IPR000056">
    <property type="entry name" value="Ribul_P_3_epim-like"/>
</dbReference>
<comment type="cofactor">
    <cofactor evidence="3">
        <name>Co(2+)</name>
        <dbReference type="ChEBI" id="CHEBI:48828"/>
    </cofactor>
</comment>
<comment type="caution">
    <text evidence="15">The sequence shown here is derived from an EMBL/GenBank/DDBJ whole genome shotgun (WGS) entry which is preliminary data.</text>
</comment>
<evidence type="ECO:0000313" key="16">
    <source>
        <dbReference type="Proteomes" id="UP000315440"/>
    </source>
</evidence>
<comment type="catalytic activity">
    <reaction evidence="1 10 11">
        <text>D-ribulose 5-phosphate = D-xylulose 5-phosphate</text>
        <dbReference type="Rhea" id="RHEA:13677"/>
        <dbReference type="ChEBI" id="CHEBI:57737"/>
        <dbReference type="ChEBI" id="CHEBI:58121"/>
        <dbReference type="EC" id="5.1.3.1"/>
    </reaction>
</comment>
<organism evidence="15 16">
    <name type="scientific">Pseudobythopirellula maris</name>
    <dbReference type="NCBI Taxonomy" id="2527991"/>
    <lineage>
        <taxon>Bacteria</taxon>
        <taxon>Pseudomonadati</taxon>
        <taxon>Planctomycetota</taxon>
        <taxon>Planctomycetia</taxon>
        <taxon>Pirellulales</taxon>
        <taxon>Lacipirellulaceae</taxon>
        <taxon>Pseudobythopirellula</taxon>
    </lineage>
</organism>
<keyword evidence="13" id="KW-0170">Cobalt</keyword>
<keyword evidence="8 10" id="KW-0479">Metal-binding</keyword>
<dbReference type="NCBIfam" id="TIGR01163">
    <property type="entry name" value="rpe"/>
    <property type="match status" value="1"/>
</dbReference>
<feature type="binding site" evidence="10 14">
    <location>
        <position position="20"/>
    </location>
    <ligand>
        <name>substrate</name>
    </ligand>
</feature>
<comment type="cofactor">
    <cofactor evidence="10 13">
        <name>a divalent metal cation</name>
        <dbReference type="ChEBI" id="CHEBI:60240"/>
    </cofactor>
    <text evidence="10 13">Binds 1 divalent metal cation per subunit.</text>
</comment>
<dbReference type="EC" id="5.1.3.1" evidence="7 10"/>
<dbReference type="FunFam" id="3.20.20.70:FF:000004">
    <property type="entry name" value="Ribulose-phosphate 3-epimerase"/>
    <property type="match status" value="1"/>
</dbReference>
<dbReference type="InterPro" id="IPR013785">
    <property type="entry name" value="Aldolase_TIM"/>
</dbReference>
<dbReference type="AlphaFoldDB" id="A0A5C5ZQD2"/>
<comment type="cofactor">
    <cofactor evidence="5">
        <name>Fe(2+)</name>
        <dbReference type="ChEBI" id="CHEBI:29033"/>
    </cofactor>
</comment>
<sequence length="236" mass="24946">MQPVALSPSLRSAAPVVLPSVLACDFARMADEVATVEAAGAPALHVDIMDGHFVPNLSIGVPVVEALRRVTDLPLDVHLMLDNPADYVKPFREAGADIITVHAEVLEDPRPLLDEIRSLGALAGLSLNPPMPVEKLEPWLGHCDLILVMSVMPGFGGQKFDPVALDKLAWLRDHPDCDALREVDGGVNADTIAAAAEAGAELLVAGTAVFGAEDRSARLEQLNALARSGSHSHTAR</sequence>
<keyword evidence="13" id="KW-0862">Zinc</keyword>
<dbReference type="GO" id="GO:0046872">
    <property type="term" value="F:metal ion binding"/>
    <property type="evidence" value="ECO:0007669"/>
    <property type="project" value="UniProtKB-UniRule"/>
</dbReference>
<evidence type="ECO:0000256" key="9">
    <source>
        <dbReference type="ARBA" id="ARBA00023235"/>
    </source>
</evidence>
<dbReference type="PROSITE" id="PS01085">
    <property type="entry name" value="RIBUL_P_3_EPIMER_1"/>
    <property type="match status" value="1"/>
</dbReference>
<feature type="binding site" evidence="10 13">
    <location>
        <position position="184"/>
    </location>
    <ligand>
        <name>a divalent metal cation</name>
        <dbReference type="ChEBI" id="CHEBI:60240"/>
    </ligand>
</feature>
<evidence type="ECO:0000256" key="5">
    <source>
        <dbReference type="ARBA" id="ARBA00001954"/>
    </source>
</evidence>
<dbReference type="PROSITE" id="PS01086">
    <property type="entry name" value="RIBUL_P_3_EPIMER_2"/>
    <property type="match status" value="1"/>
</dbReference>
<keyword evidence="10 11" id="KW-0119">Carbohydrate metabolism</keyword>
<dbReference type="NCBIfam" id="NF004076">
    <property type="entry name" value="PRK05581.1-4"/>
    <property type="match status" value="1"/>
</dbReference>